<dbReference type="PANTHER" id="PTHR38110:SF1">
    <property type="entry name" value="THIOESTERASE DOMAIN-CONTAINING PROTEIN"/>
    <property type="match status" value="1"/>
</dbReference>
<evidence type="ECO:0000313" key="3">
    <source>
        <dbReference type="EMBL" id="NQV64393.1"/>
    </source>
</evidence>
<dbReference type="Proteomes" id="UP000754644">
    <property type="component" value="Unassembled WGS sequence"/>
</dbReference>
<organism evidence="3 4">
    <name type="scientific">SAR86 cluster bacterium</name>
    <dbReference type="NCBI Taxonomy" id="2030880"/>
    <lineage>
        <taxon>Bacteria</taxon>
        <taxon>Pseudomonadati</taxon>
        <taxon>Pseudomonadota</taxon>
        <taxon>Gammaproteobacteria</taxon>
        <taxon>SAR86 cluster</taxon>
    </lineage>
</organism>
<dbReference type="AlphaFoldDB" id="A0A973A857"/>
<feature type="non-terminal residue" evidence="3">
    <location>
        <position position="264"/>
    </location>
</feature>
<dbReference type="InterPro" id="IPR029069">
    <property type="entry name" value="HotDog_dom_sf"/>
</dbReference>
<feature type="domain" description="Acyl-CoA thioesterase-like N-terminal HotDog" evidence="1">
    <location>
        <begin position="23"/>
        <end position="106"/>
    </location>
</feature>
<name>A0A973A857_9GAMM</name>
<evidence type="ECO:0000259" key="1">
    <source>
        <dbReference type="Pfam" id="PF13622"/>
    </source>
</evidence>
<gene>
    <name evidence="3" type="ORF">HQ497_03415</name>
</gene>
<comment type="caution">
    <text evidence="3">The sequence shown here is derived from an EMBL/GenBank/DDBJ whole genome shotgun (WGS) entry which is preliminary data.</text>
</comment>
<dbReference type="EMBL" id="JABMOJ010000121">
    <property type="protein sequence ID" value="NQV64393.1"/>
    <property type="molecule type" value="Genomic_DNA"/>
</dbReference>
<reference evidence="3" key="1">
    <citation type="submission" date="2020-05" db="EMBL/GenBank/DDBJ databases">
        <title>Sulfur intermediates as new biogeochemical hubs in an aquatic model microbial ecosystem.</title>
        <authorList>
            <person name="Vigneron A."/>
        </authorList>
    </citation>
    <scope>NUCLEOTIDE SEQUENCE</scope>
    <source>
        <strain evidence="3">Bin.250</strain>
    </source>
</reference>
<dbReference type="PANTHER" id="PTHR38110">
    <property type="entry name" value="CHROMOSOME 23, WHOLE GENOME SHOTGUN SEQUENCE"/>
    <property type="match status" value="1"/>
</dbReference>
<proteinExistence type="predicted"/>
<protein>
    <submittedName>
        <fullName evidence="3">Thioesterase family protein</fullName>
    </submittedName>
</protein>
<dbReference type="InterPro" id="IPR042171">
    <property type="entry name" value="Acyl-CoA_hotdog"/>
</dbReference>
<evidence type="ECO:0000313" key="4">
    <source>
        <dbReference type="Proteomes" id="UP000754644"/>
    </source>
</evidence>
<dbReference type="SUPFAM" id="SSF54637">
    <property type="entry name" value="Thioesterase/thiol ester dehydrase-isomerase"/>
    <property type="match status" value="2"/>
</dbReference>
<dbReference type="Pfam" id="PF13622">
    <property type="entry name" value="4HBT_3"/>
    <property type="match status" value="1"/>
</dbReference>
<evidence type="ECO:0000259" key="2">
    <source>
        <dbReference type="Pfam" id="PF20789"/>
    </source>
</evidence>
<dbReference type="InterPro" id="IPR049449">
    <property type="entry name" value="TesB_ACOT8-like_N"/>
</dbReference>
<dbReference type="InterPro" id="IPR049450">
    <property type="entry name" value="ACOT8-like_C"/>
</dbReference>
<dbReference type="InterPro" id="IPR052389">
    <property type="entry name" value="Sec_Metab_Biosynth-Assoc"/>
</dbReference>
<sequence>MSQFDIDTQVIQTADNIWRGTLSREWNIGNNPNGGYLVSCVLSALKRSLPHPDPMTMTTHYLRPGTAGEPFEVHVDVIRTGRTLSTARASLIQGGKSRLEVLAGFADLQISAGIDTVLTVPAPAIPPPEACIQRHGETQGVELPIANRLDVRLHPDFAVAGSTNVAKVAGWIRFLDGREPDTGSLPLFTDTFPPSTFSLLGVVGWVPTIELTVQVRCRPAPGWIQAEFLTEDLQQGRMIESGRLWDSAGQLVAQSRQVGLVMQQ</sequence>
<feature type="domain" description="Acyl-CoA thioesterase-like C-terminal" evidence="2">
    <location>
        <begin position="143"/>
        <end position="261"/>
    </location>
</feature>
<dbReference type="Gene3D" id="2.40.160.210">
    <property type="entry name" value="Acyl-CoA thioesterase, double hotdog domain"/>
    <property type="match status" value="1"/>
</dbReference>
<dbReference type="Pfam" id="PF20789">
    <property type="entry name" value="4HBT_3C"/>
    <property type="match status" value="1"/>
</dbReference>
<accession>A0A973A857</accession>